<evidence type="ECO:0008006" key="4">
    <source>
        <dbReference type="Google" id="ProtNLM"/>
    </source>
</evidence>
<accession>A0AAD4SDH8</accession>
<dbReference type="Pfam" id="PF07816">
    <property type="entry name" value="DUF1645"/>
    <property type="match status" value="1"/>
</dbReference>
<feature type="region of interest" description="Disordered" evidence="1">
    <location>
        <begin position="129"/>
        <end position="226"/>
    </location>
</feature>
<evidence type="ECO:0000256" key="1">
    <source>
        <dbReference type="SAM" id="MobiDB-lite"/>
    </source>
</evidence>
<sequence length="362" mass="41065">MAAVVTQSPPPPLMEFNHDSSCSTPYISAPSSPKLITHDLYFSAPASPTSFTSIYREFNKNPSINGVSNSMVPFNWEEKPGTPKHRLKPSEEEEDEDDDDDDGEFAFDFNSQFEKSSALSAADELFYGGKIRPLKPPPGIKIGFDDDRKSLVSSPRSPISQGKKIIRDAFSPRQRNRDVDPFAVAMEESRKQEQEHEHEKRGRNEKRAGSNSKKTSTHRWTRSLSPFRVSDQFEEDEKQEPKVPTNSSKWSFGGYKKWRLRDLLLFRSASEGRANDKETIRKFAVLSKKEDVKSSSFRSTDSTGSTSSRRRGNVSAHELHYTMNRANSEELKRKTVLPYRQGFFGCLGFYPAANRIAKGFNL</sequence>
<feature type="compositionally biased region" description="Polar residues" evidence="1">
    <location>
        <begin position="63"/>
        <end position="72"/>
    </location>
</feature>
<gene>
    <name evidence="2" type="ORF">MKW98_025677</name>
</gene>
<organism evidence="2 3">
    <name type="scientific">Papaver atlanticum</name>
    <dbReference type="NCBI Taxonomy" id="357466"/>
    <lineage>
        <taxon>Eukaryota</taxon>
        <taxon>Viridiplantae</taxon>
        <taxon>Streptophyta</taxon>
        <taxon>Embryophyta</taxon>
        <taxon>Tracheophyta</taxon>
        <taxon>Spermatophyta</taxon>
        <taxon>Magnoliopsida</taxon>
        <taxon>Ranunculales</taxon>
        <taxon>Papaveraceae</taxon>
        <taxon>Papaveroideae</taxon>
        <taxon>Papaver</taxon>
    </lineage>
</organism>
<dbReference type="PANTHER" id="PTHR33095">
    <property type="entry name" value="OS07G0619500 PROTEIN"/>
    <property type="match status" value="1"/>
</dbReference>
<proteinExistence type="predicted"/>
<evidence type="ECO:0000313" key="2">
    <source>
        <dbReference type="EMBL" id="KAI3895886.1"/>
    </source>
</evidence>
<feature type="compositionally biased region" description="Low complexity" evidence="1">
    <location>
        <begin position="294"/>
        <end position="307"/>
    </location>
</feature>
<comment type="caution">
    <text evidence="2">The sequence shown here is derived from an EMBL/GenBank/DDBJ whole genome shotgun (WGS) entry which is preliminary data.</text>
</comment>
<dbReference type="EMBL" id="JAJJMB010011896">
    <property type="protein sequence ID" value="KAI3895886.1"/>
    <property type="molecule type" value="Genomic_DNA"/>
</dbReference>
<keyword evidence="3" id="KW-1185">Reference proteome</keyword>
<feature type="region of interest" description="Disordered" evidence="1">
    <location>
        <begin position="63"/>
        <end position="106"/>
    </location>
</feature>
<feature type="compositionally biased region" description="Basic and acidic residues" evidence="1">
    <location>
        <begin position="187"/>
        <end position="208"/>
    </location>
</feature>
<evidence type="ECO:0000313" key="3">
    <source>
        <dbReference type="Proteomes" id="UP001202328"/>
    </source>
</evidence>
<dbReference type="InterPro" id="IPR012442">
    <property type="entry name" value="DUF1645_plant"/>
</dbReference>
<feature type="compositionally biased region" description="Polar residues" evidence="1">
    <location>
        <begin position="151"/>
        <end position="160"/>
    </location>
</feature>
<dbReference type="Proteomes" id="UP001202328">
    <property type="component" value="Unassembled WGS sequence"/>
</dbReference>
<name>A0AAD4SDH8_9MAGN</name>
<protein>
    <recommendedName>
        <fullName evidence="4">Calmodulin-binding protein</fullName>
    </recommendedName>
</protein>
<dbReference type="AlphaFoldDB" id="A0AAD4SDH8"/>
<reference evidence="2" key="1">
    <citation type="submission" date="2022-04" db="EMBL/GenBank/DDBJ databases">
        <title>A functionally conserved STORR gene fusion in Papaver species that diverged 16.8 million years ago.</title>
        <authorList>
            <person name="Catania T."/>
        </authorList>
    </citation>
    <scope>NUCLEOTIDE SEQUENCE</scope>
    <source>
        <strain evidence="2">S-188037</strain>
    </source>
</reference>
<dbReference type="PANTHER" id="PTHR33095:SF81">
    <property type="entry name" value="OS07G0619500 PROTEIN"/>
    <property type="match status" value="1"/>
</dbReference>
<feature type="region of interest" description="Disordered" evidence="1">
    <location>
        <begin position="294"/>
        <end position="316"/>
    </location>
</feature>
<feature type="compositionally biased region" description="Acidic residues" evidence="1">
    <location>
        <begin position="91"/>
        <end position="105"/>
    </location>
</feature>